<evidence type="ECO:0000313" key="2">
    <source>
        <dbReference type="EMBL" id="EFL20423.1"/>
    </source>
</evidence>
<proteinExistence type="predicted"/>
<feature type="compositionally biased region" description="Basic and acidic residues" evidence="1">
    <location>
        <begin position="78"/>
        <end position="88"/>
    </location>
</feature>
<keyword evidence="3" id="KW-1185">Reference proteome</keyword>
<gene>
    <name evidence="2" type="ORF">SSOG_00135</name>
</gene>
<sequence>MPTPSHTAPVLGKHSVNAYLLLSVSALTDHGDLVAGDLVAAPFPGLRQRTPQPRAGRSLGCRRATTARSPRGPGASADQERTRGMITA</sequence>
<accession>D9W667</accession>
<name>D9W667_9ACTN</name>
<dbReference type="Proteomes" id="UP000003963">
    <property type="component" value="Unassembled WGS sequence"/>
</dbReference>
<evidence type="ECO:0000313" key="3">
    <source>
        <dbReference type="Proteomes" id="UP000003963"/>
    </source>
</evidence>
<dbReference type="AlphaFoldDB" id="D9W667"/>
<dbReference type="EMBL" id="GG657754">
    <property type="protein sequence ID" value="EFL20423.1"/>
    <property type="molecule type" value="Genomic_DNA"/>
</dbReference>
<evidence type="ECO:0000256" key="1">
    <source>
        <dbReference type="SAM" id="MobiDB-lite"/>
    </source>
</evidence>
<dbReference type="HOGENOM" id="CLU_2467670_0_0_11"/>
<feature type="region of interest" description="Disordered" evidence="1">
    <location>
        <begin position="44"/>
        <end position="88"/>
    </location>
</feature>
<protein>
    <submittedName>
        <fullName evidence="2">Uncharacterized protein</fullName>
    </submittedName>
</protein>
<organism evidence="2 3">
    <name type="scientific">Streptomyces himastatinicus ATCC 53653</name>
    <dbReference type="NCBI Taxonomy" id="457427"/>
    <lineage>
        <taxon>Bacteria</taxon>
        <taxon>Bacillati</taxon>
        <taxon>Actinomycetota</taxon>
        <taxon>Actinomycetes</taxon>
        <taxon>Kitasatosporales</taxon>
        <taxon>Streptomycetaceae</taxon>
        <taxon>Streptomyces</taxon>
        <taxon>Streptomyces violaceusniger group</taxon>
    </lineage>
</organism>
<reference evidence="2 3" key="1">
    <citation type="submission" date="2009-02" db="EMBL/GenBank/DDBJ databases">
        <title>Annotation of Streptomyces hygroscopicus strain ATCC 53653.</title>
        <authorList>
            <consortium name="The Broad Institute Genome Sequencing Platform"/>
            <consortium name="Broad Institute Microbial Sequencing Center"/>
            <person name="Fischbach M."/>
            <person name="Godfrey P."/>
            <person name="Ward D."/>
            <person name="Young S."/>
            <person name="Zeng Q."/>
            <person name="Koehrsen M."/>
            <person name="Alvarado L."/>
            <person name="Berlin A.M."/>
            <person name="Bochicchio J."/>
            <person name="Borenstein D."/>
            <person name="Chapman S.B."/>
            <person name="Chen Z."/>
            <person name="Engels R."/>
            <person name="Freedman E."/>
            <person name="Gellesch M."/>
            <person name="Goldberg J."/>
            <person name="Griggs A."/>
            <person name="Gujja S."/>
            <person name="Heilman E.R."/>
            <person name="Heiman D.I."/>
            <person name="Hepburn T.A."/>
            <person name="Howarth C."/>
            <person name="Jen D."/>
            <person name="Larson L."/>
            <person name="Lewis B."/>
            <person name="Mehta T."/>
            <person name="Park D."/>
            <person name="Pearson M."/>
            <person name="Richards J."/>
            <person name="Roberts A."/>
            <person name="Saif S."/>
            <person name="Shea T.D."/>
            <person name="Shenoy N."/>
            <person name="Sisk P."/>
            <person name="Stolte C."/>
            <person name="Sykes S.N."/>
            <person name="Thomson T."/>
            <person name="Walk T."/>
            <person name="White J."/>
            <person name="Yandava C."/>
            <person name="Straight P."/>
            <person name="Clardy J."/>
            <person name="Hung D."/>
            <person name="Kolter R."/>
            <person name="Mekalanos J."/>
            <person name="Walker S."/>
            <person name="Walsh C.T."/>
            <person name="Wieland-Brown L.C."/>
            <person name="Haas B."/>
            <person name="Nusbaum C."/>
            <person name="Birren B."/>
        </authorList>
    </citation>
    <scope>NUCLEOTIDE SEQUENCE [LARGE SCALE GENOMIC DNA]</scope>
    <source>
        <strain evidence="2 3">ATCC 53653</strain>
    </source>
</reference>